<evidence type="ECO:0000256" key="2">
    <source>
        <dbReference type="ARBA" id="ARBA00012758"/>
    </source>
</evidence>
<accession>A0ABR3SZU3</accession>
<feature type="region of interest" description="Disordered" evidence="5">
    <location>
        <begin position="23"/>
        <end position="45"/>
    </location>
</feature>
<keyword evidence="8" id="KW-1185">Reference proteome</keyword>
<proteinExistence type="inferred from homology"/>
<keyword evidence="3" id="KW-0378">Hydrolase</keyword>
<evidence type="ECO:0000256" key="3">
    <source>
        <dbReference type="ARBA" id="ARBA00022801"/>
    </source>
</evidence>
<feature type="compositionally biased region" description="Polar residues" evidence="5">
    <location>
        <begin position="24"/>
        <end position="45"/>
    </location>
</feature>
<gene>
    <name evidence="7" type="ORF">SLS56_003337</name>
</gene>
<evidence type="ECO:0000256" key="4">
    <source>
        <dbReference type="ARBA" id="ARBA00023295"/>
    </source>
</evidence>
<dbReference type="Gene3D" id="2.115.10.20">
    <property type="entry name" value="Glycosyl hydrolase domain, family 43"/>
    <property type="match status" value="1"/>
</dbReference>
<evidence type="ECO:0000313" key="8">
    <source>
        <dbReference type="Proteomes" id="UP001521116"/>
    </source>
</evidence>
<dbReference type="PANTHER" id="PTHR43101">
    <property type="entry name" value="BETA-FRUCTOSIDASE"/>
    <property type="match status" value="1"/>
</dbReference>
<dbReference type="EMBL" id="JAJVDC020000026">
    <property type="protein sequence ID" value="KAL1632847.1"/>
    <property type="molecule type" value="Genomic_DNA"/>
</dbReference>
<dbReference type="InterPro" id="IPR013148">
    <property type="entry name" value="Glyco_hydro_32_N"/>
</dbReference>
<sequence length="560" mass="61432">MVNYYITTAVVACQEMAASHQRRAQSSMPSAIVAPQSSSYRRPSSTQAAADAIPILVDDTYHVFHLATPPNTVHHPPRLRSSWHRLRSTDLVSWVRDERPALRPGKTPDAPDADGAWTGSAVEGPDGNMHIFYTGYSLAAGGKQVILHAASADKHGSAFTQATTPITMISPTADSLFEDIDFRDPYVFFNPAESCYWMLVATRLASGPYWTRGCIALLTSPDLDTWTVDPEPLVAPNDLFCPECPELFSLPNGKWYLVYSRFSSPNAGTVYKVADSPRGPFRTPRAASGGRLDARRWYAAKSCPKAGDPTKRVYFGWIADRYDGDGKWLWGGDMGTPREVSFDENGHLVVQPSQEALQAAFATAAEVDADQVPTDLQLSSIGKTSAHFLPVQHSTDPVDYLFQFNVASHDAPSFGVLLRVDGNMNGHRLRFEPTAPNVFDVVLLSDSPPLDDFWADQYKLYLPRAVDGPEIARHTGIVVSGTVTIVVQANVLEIFVGGRSISYRLPQRSAPEAIVSHGNTNNETNGKVEDARQEIKELGIFVEDGTVKLANVLLRLSERL</sequence>
<dbReference type="PANTHER" id="PTHR43101:SF1">
    <property type="entry name" value="BETA-FRUCTOSIDASE"/>
    <property type="match status" value="1"/>
</dbReference>
<dbReference type="EC" id="3.2.1.26" evidence="2"/>
<dbReference type="InterPro" id="IPR001362">
    <property type="entry name" value="Glyco_hydro_32"/>
</dbReference>
<evidence type="ECO:0000256" key="1">
    <source>
        <dbReference type="ARBA" id="ARBA00009902"/>
    </source>
</evidence>
<evidence type="ECO:0000313" key="7">
    <source>
        <dbReference type="EMBL" id="KAL1632847.1"/>
    </source>
</evidence>
<dbReference type="CDD" id="cd08995">
    <property type="entry name" value="GH32_EcAec43-like"/>
    <property type="match status" value="1"/>
</dbReference>
<keyword evidence="4" id="KW-0326">Glycosidase</keyword>
<dbReference type="Proteomes" id="UP001521116">
    <property type="component" value="Unassembled WGS sequence"/>
</dbReference>
<dbReference type="SUPFAM" id="SSF75005">
    <property type="entry name" value="Arabinanase/levansucrase/invertase"/>
    <property type="match status" value="1"/>
</dbReference>
<evidence type="ECO:0000256" key="5">
    <source>
        <dbReference type="SAM" id="MobiDB-lite"/>
    </source>
</evidence>
<dbReference type="InterPro" id="IPR051214">
    <property type="entry name" value="GH32_Enzymes"/>
</dbReference>
<comment type="caution">
    <text evidence="7">The sequence shown here is derived from an EMBL/GenBank/DDBJ whole genome shotgun (WGS) entry which is preliminary data.</text>
</comment>
<protein>
    <recommendedName>
        <fullName evidence="2">beta-fructofuranosidase</fullName>
        <ecNumber evidence="2">3.2.1.26</ecNumber>
    </recommendedName>
</protein>
<name>A0ABR3SZU3_9PEZI</name>
<organism evidence="7 8">
    <name type="scientific">Neofusicoccum ribis</name>
    <dbReference type="NCBI Taxonomy" id="45134"/>
    <lineage>
        <taxon>Eukaryota</taxon>
        <taxon>Fungi</taxon>
        <taxon>Dikarya</taxon>
        <taxon>Ascomycota</taxon>
        <taxon>Pezizomycotina</taxon>
        <taxon>Dothideomycetes</taxon>
        <taxon>Dothideomycetes incertae sedis</taxon>
        <taxon>Botryosphaeriales</taxon>
        <taxon>Botryosphaeriaceae</taxon>
        <taxon>Neofusicoccum</taxon>
    </lineage>
</organism>
<reference evidence="7 8" key="1">
    <citation type="submission" date="2024-02" db="EMBL/GenBank/DDBJ databases">
        <title>De novo assembly and annotation of 12 fungi associated with fruit tree decline syndrome in Ontario, Canada.</title>
        <authorList>
            <person name="Sulman M."/>
            <person name="Ellouze W."/>
            <person name="Ilyukhin E."/>
        </authorList>
    </citation>
    <scope>NUCLEOTIDE SEQUENCE [LARGE SCALE GENOMIC DNA]</scope>
    <source>
        <strain evidence="7 8">M1-105</strain>
    </source>
</reference>
<feature type="domain" description="Glycosyl hydrolase family 32 N-terminal" evidence="6">
    <location>
        <begin position="54"/>
        <end position="352"/>
    </location>
</feature>
<dbReference type="SMART" id="SM00640">
    <property type="entry name" value="Glyco_32"/>
    <property type="match status" value="1"/>
</dbReference>
<evidence type="ECO:0000259" key="6">
    <source>
        <dbReference type="Pfam" id="PF00251"/>
    </source>
</evidence>
<comment type="similarity">
    <text evidence="1">Belongs to the glycosyl hydrolase 32 family.</text>
</comment>
<dbReference type="Pfam" id="PF00251">
    <property type="entry name" value="Glyco_hydro_32N"/>
    <property type="match status" value="1"/>
</dbReference>
<dbReference type="InterPro" id="IPR023296">
    <property type="entry name" value="Glyco_hydro_beta-prop_sf"/>
</dbReference>